<protein>
    <recommendedName>
        <fullName evidence="5">Short-chain dehydrogenase</fullName>
    </recommendedName>
</protein>
<dbReference type="SUPFAM" id="SSF51735">
    <property type="entry name" value="NAD(P)-binding Rossmann-fold domains"/>
    <property type="match status" value="1"/>
</dbReference>
<dbReference type="PANTHER" id="PTHR43477">
    <property type="entry name" value="DIHYDROANTICAPSIN 7-DEHYDROGENASE"/>
    <property type="match status" value="1"/>
</dbReference>
<evidence type="ECO:0000256" key="2">
    <source>
        <dbReference type="ARBA" id="ARBA00023002"/>
    </source>
</evidence>
<evidence type="ECO:0000256" key="1">
    <source>
        <dbReference type="ARBA" id="ARBA00006484"/>
    </source>
</evidence>
<evidence type="ECO:0008006" key="5">
    <source>
        <dbReference type="Google" id="ProtNLM"/>
    </source>
</evidence>
<dbReference type="PANTHER" id="PTHR43477:SF1">
    <property type="entry name" value="DIHYDROANTICAPSIN 7-DEHYDROGENASE"/>
    <property type="match status" value="1"/>
</dbReference>
<comment type="caution">
    <text evidence="3">The sequence shown here is derived from an EMBL/GenBank/DDBJ whole genome shotgun (WGS) entry which is preliminary data.</text>
</comment>
<reference evidence="3 4" key="1">
    <citation type="submission" date="2014-01" db="EMBL/GenBank/DDBJ databases">
        <title>Genome sequence determination for a cystic fibrosis isolate, Inquilinus limosus.</title>
        <authorList>
            <person name="Pino M."/>
            <person name="Di Conza J."/>
            <person name="Gutkind G."/>
        </authorList>
    </citation>
    <scope>NUCLEOTIDE SEQUENCE [LARGE SCALE GENOMIC DNA]</scope>
    <source>
        <strain evidence="3 4">MP06</strain>
    </source>
</reference>
<dbReference type="InterPro" id="IPR002347">
    <property type="entry name" value="SDR_fam"/>
</dbReference>
<dbReference type="NCBIfam" id="NF005449">
    <property type="entry name" value="PRK07041.1"/>
    <property type="match status" value="1"/>
</dbReference>
<evidence type="ECO:0000313" key="4">
    <source>
        <dbReference type="Proteomes" id="UP000029995"/>
    </source>
</evidence>
<sequence>MGDLSGQRVLVVGGSSGLGLAAAQAAAGLGARVTIASRSQEKIDAAVAGIGAGAEGRVLDTTSDAAVEAFFGNGTVYDHVVVTAAQTKVAAVRELPLADAVASMNSKFWGAYRVARAAPIRDGGSLTFVTGVLAIRPRKGAAIQGAINAGLEALAQGLALELAPVRVNTVSPGLVVTPLYDRMAAEARQAMYDRAAATLPAGLVGQPEHIATQILAFITNPYATGSTAYIHGGSALV</sequence>
<gene>
    <name evidence="3" type="ORF">P409_32450</name>
</gene>
<dbReference type="GO" id="GO:0016491">
    <property type="term" value="F:oxidoreductase activity"/>
    <property type="evidence" value="ECO:0007669"/>
    <property type="project" value="UniProtKB-KW"/>
</dbReference>
<keyword evidence="2" id="KW-0560">Oxidoreductase</keyword>
<evidence type="ECO:0000313" key="3">
    <source>
        <dbReference type="EMBL" id="KGM30535.1"/>
    </source>
</evidence>
<dbReference type="InterPro" id="IPR051122">
    <property type="entry name" value="SDR_DHRS6-like"/>
</dbReference>
<accession>A0A0A0CXM9</accession>
<dbReference type="Proteomes" id="UP000029995">
    <property type="component" value="Unassembled WGS sequence"/>
</dbReference>
<dbReference type="Gene3D" id="3.40.50.720">
    <property type="entry name" value="NAD(P)-binding Rossmann-like Domain"/>
    <property type="match status" value="1"/>
</dbReference>
<name>A0A0A0CXM9_9PROT</name>
<dbReference type="RefSeq" id="WP_034848351.1">
    <property type="nucleotide sequence ID" value="NZ_JANX01000795.1"/>
</dbReference>
<organism evidence="3 4">
    <name type="scientific">Inquilinus limosus MP06</name>
    <dbReference type="NCBI Taxonomy" id="1398085"/>
    <lineage>
        <taxon>Bacteria</taxon>
        <taxon>Pseudomonadati</taxon>
        <taxon>Pseudomonadota</taxon>
        <taxon>Alphaproteobacteria</taxon>
        <taxon>Rhodospirillales</taxon>
        <taxon>Rhodospirillaceae</taxon>
        <taxon>Inquilinus</taxon>
    </lineage>
</organism>
<dbReference type="OrthoDB" id="9806974at2"/>
<dbReference type="AlphaFoldDB" id="A0A0A0CXM9"/>
<proteinExistence type="inferred from homology"/>
<dbReference type="EMBL" id="JANX01000795">
    <property type="protein sequence ID" value="KGM30535.1"/>
    <property type="molecule type" value="Genomic_DNA"/>
</dbReference>
<dbReference type="PRINTS" id="PR00081">
    <property type="entry name" value="GDHRDH"/>
</dbReference>
<dbReference type="InterPro" id="IPR036291">
    <property type="entry name" value="NAD(P)-bd_dom_sf"/>
</dbReference>
<dbReference type="Pfam" id="PF13561">
    <property type="entry name" value="adh_short_C2"/>
    <property type="match status" value="1"/>
</dbReference>
<comment type="similarity">
    <text evidence="1">Belongs to the short-chain dehydrogenases/reductases (SDR) family.</text>
</comment>